<dbReference type="Proteomes" id="UP001161017">
    <property type="component" value="Unassembled WGS sequence"/>
</dbReference>
<keyword evidence="1" id="KW-1133">Transmembrane helix</keyword>
<sequence length="203" mass="22827">MPTHNRSYVVQQLLNITSPEHRDKAVLAWEENEKTQLNYVSVATTLIASVVTSSIQWSQTANTHWMVLVLWYGSLFLSIWCVIIAFHLSIMFSAFDVNADRAGRILDMLRQMDRNEPNRKCLWTLQVPISLFSWGAISYIIGLAVLILRPLWEGGGGWGIGLQVAILTLIYGIVTVVIYVAVASIIYGRFLPELAKRSGTTFP</sequence>
<feature type="transmembrane region" description="Helical" evidence="1">
    <location>
        <begin position="69"/>
        <end position="95"/>
    </location>
</feature>
<evidence type="ECO:0000313" key="2">
    <source>
        <dbReference type="EMBL" id="MDI1486747.1"/>
    </source>
</evidence>
<evidence type="ECO:0000256" key="1">
    <source>
        <dbReference type="SAM" id="Phobius"/>
    </source>
</evidence>
<evidence type="ECO:0000313" key="3">
    <source>
        <dbReference type="Proteomes" id="UP001161017"/>
    </source>
</evidence>
<keyword evidence="1" id="KW-0812">Transmembrane</keyword>
<name>A0AA43QHR2_9LECA</name>
<feature type="transmembrane region" description="Helical" evidence="1">
    <location>
        <begin position="122"/>
        <end position="148"/>
    </location>
</feature>
<protein>
    <submittedName>
        <fullName evidence="2">Uncharacterized protein</fullName>
    </submittedName>
</protein>
<feature type="transmembrane region" description="Helical" evidence="1">
    <location>
        <begin position="37"/>
        <end position="57"/>
    </location>
</feature>
<organism evidence="2 3">
    <name type="scientific">Ramalina farinacea</name>
    <dbReference type="NCBI Taxonomy" id="258253"/>
    <lineage>
        <taxon>Eukaryota</taxon>
        <taxon>Fungi</taxon>
        <taxon>Dikarya</taxon>
        <taxon>Ascomycota</taxon>
        <taxon>Pezizomycotina</taxon>
        <taxon>Lecanoromycetes</taxon>
        <taxon>OSLEUM clade</taxon>
        <taxon>Lecanoromycetidae</taxon>
        <taxon>Lecanorales</taxon>
        <taxon>Lecanorineae</taxon>
        <taxon>Ramalinaceae</taxon>
        <taxon>Ramalina</taxon>
    </lineage>
</organism>
<keyword evidence="3" id="KW-1185">Reference proteome</keyword>
<gene>
    <name evidence="2" type="ORF">OHK93_006008</name>
</gene>
<keyword evidence="1" id="KW-0472">Membrane</keyword>
<dbReference type="AlphaFoldDB" id="A0AA43QHR2"/>
<dbReference type="EMBL" id="JAPUFD010000004">
    <property type="protein sequence ID" value="MDI1486747.1"/>
    <property type="molecule type" value="Genomic_DNA"/>
</dbReference>
<feature type="transmembrane region" description="Helical" evidence="1">
    <location>
        <begin position="160"/>
        <end position="187"/>
    </location>
</feature>
<reference evidence="2" key="1">
    <citation type="journal article" date="2023" name="Genome Biol. Evol.">
        <title>First Whole Genome Sequence and Flow Cytometry Genome Size Data for the Lichen-Forming Fungus Ramalina farinacea (Ascomycota).</title>
        <authorList>
            <person name="Llewellyn T."/>
            <person name="Mian S."/>
            <person name="Hill R."/>
            <person name="Leitch I.J."/>
            <person name="Gaya E."/>
        </authorList>
    </citation>
    <scope>NUCLEOTIDE SEQUENCE</scope>
    <source>
        <strain evidence="2">LIQ254RAFAR</strain>
    </source>
</reference>
<proteinExistence type="predicted"/>
<accession>A0AA43QHR2</accession>
<comment type="caution">
    <text evidence="2">The sequence shown here is derived from an EMBL/GenBank/DDBJ whole genome shotgun (WGS) entry which is preliminary data.</text>
</comment>